<evidence type="ECO:0000256" key="1">
    <source>
        <dbReference type="ARBA" id="ARBA00007189"/>
    </source>
</evidence>
<reference evidence="2" key="1">
    <citation type="journal article" date="2020" name="mSystems">
        <title>Genome- and Community-Level Interaction Insights into Carbon Utilization and Element Cycling Functions of Hydrothermarchaeota in Hydrothermal Sediment.</title>
        <authorList>
            <person name="Zhou Z."/>
            <person name="Liu Y."/>
            <person name="Xu W."/>
            <person name="Pan J."/>
            <person name="Luo Z.H."/>
            <person name="Li M."/>
        </authorList>
    </citation>
    <scope>NUCLEOTIDE SEQUENCE [LARGE SCALE GENOMIC DNA]</scope>
    <source>
        <strain evidence="2">SpSt-1135</strain>
    </source>
</reference>
<dbReference type="InterPro" id="IPR016772">
    <property type="entry name" value="UCP020408"/>
</dbReference>
<protein>
    <submittedName>
        <fullName evidence="2">DUF2325 domain-containing protein</fullName>
    </submittedName>
</protein>
<accession>A0A7C6E7P5</accession>
<sequence>MCVLVVGGMDRLEDDYIKTAKNMGIDLKVFTKRVGDFSSRIGGIDGVVIFTNKVSHPAKNQIVKFLKKTDKPVCMYHSCGICSLKKALGELKEKIESRVY</sequence>
<dbReference type="Proteomes" id="UP000886400">
    <property type="component" value="Unassembled WGS sequence"/>
</dbReference>
<dbReference type="EMBL" id="DRZX01000065">
    <property type="protein sequence ID" value="HHS48511.1"/>
    <property type="molecule type" value="Genomic_DNA"/>
</dbReference>
<proteinExistence type="inferred from homology"/>
<name>A0A7C6E7P5_DESAE</name>
<comment type="similarity">
    <text evidence="1">Belongs to the UPF0751 family.</text>
</comment>
<evidence type="ECO:0000313" key="2">
    <source>
        <dbReference type="EMBL" id="HHS48511.1"/>
    </source>
</evidence>
<dbReference type="AlphaFoldDB" id="A0A7C6E7P5"/>
<gene>
    <name evidence="2" type="ORF">ENM99_01410</name>
</gene>
<organism evidence="2">
    <name type="scientific">Desulfurella acetivorans</name>
    <dbReference type="NCBI Taxonomy" id="33002"/>
    <lineage>
        <taxon>Bacteria</taxon>
        <taxon>Pseudomonadati</taxon>
        <taxon>Campylobacterota</taxon>
        <taxon>Desulfurellia</taxon>
        <taxon>Desulfurellales</taxon>
        <taxon>Desulfurellaceae</taxon>
        <taxon>Desulfurella</taxon>
    </lineage>
</organism>
<comment type="caution">
    <text evidence="2">The sequence shown here is derived from an EMBL/GenBank/DDBJ whole genome shotgun (WGS) entry which is preliminary data.</text>
</comment>
<dbReference type="Pfam" id="PF10087">
    <property type="entry name" value="DUF2325"/>
    <property type="match status" value="1"/>
</dbReference>